<evidence type="ECO:0000313" key="2">
    <source>
        <dbReference type="Proteomes" id="UP000325315"/>
    </source>
</evidence>
<reference evidence="2" key="1">
    <citation type="journal article" date="2019" name="Plant Biotechnol. J.">
        <title>Genome sequencing of the Australian wild diploid species Gossypium australe highlights disease resistance and delayed gland morphogenesis.</title>
        <authorList>
            <person name="Cai Y."/>
            <person name="Cai X."/>
            <person name="Wang Q."/>
            <person name="Wang P."/>
            <person name="Zhang Y."/>
            <person name="Cai C."/>
            <person name="Xu Y."/>
            <person name="Wang K."/>
            <person name="Zhou Z."/>
            <person name="Wang C."/>
            <person name="Geng S."/>
            <person name="Li B."/>
            <person name="Dong Q."/>
            <person name="Hou Y."/>
            <person name="Wang H."/>
            <person name="Ai P."/>
            <person name="Liu Z."/>
            <person name="Yi F."/>
            <person name="Sun M."/>
            <person name="An G."/>
            <person name="Cheng J."/>
            <person name="Zhang Y."/>
            <person name="Shi Q."/>
            <person name="Xie Y."/>
            <person name="Shi X."/>
            <person name="Chang Y."/>
            <person name="Huang F."/>
            <person name="Chen Y."/>
            <person name="Hong S."/>
            <person name="Mi L."/>
            <person name="Sun Q."/>
            <person name="Zhang L."/>
            <person name="Zhou B."/>
            <person name="Peng R."/>
            <person name="Zhang X."/>
            <person name="Liu F."/>
        </authorList>
    </citation>
    <scope>NUCLEOTIDE SEQUENCE [LARGE SCALE GENOMIC DNA]</scope>
    <source>
        <strain evidence="2">cv. PA1801</strain>
    </source>
</reference>
<protein>
    <submittedName>
        <fullName evidence="1">Uncharacterized protein</fullName>
    </submittedName>
</protein>
<comment type="caution">
    <text evidence="1">The sequence shown here is derived from an EMBL/GenBank/DDBJ whole genome shotgun (WGS) entry which is preliminary data.</text>
</comment>
<organism evidence="1 2">
    <name type="scientific">Gossypium australe</name>
    <dbReference type="NCBI Taxonomy" id="47621"/>
    <lineage>
        <taxon>Eukaryota</taxon>
        <taxon>Viridiplantae</taxon>
        <taxon>Streptophyta</taxon>
        <taxon>Embryophyta</taxon>
        <taxon>Tracheophyta</taxon>
        <taxon>Spermatophyta</taxon>
        <taxon>Magnoliopsida</taxon>
        <taxon>eudicotyledons</taxon>
        <taxon>Gunneridae</taxon>
        <taxon>Pentapetalae</taxon>
        <taxon>rosids</taxon>
        <taxon>malvids</taxon>
        <taxon>Malvales</taxon>
        <taxon>Malvaceae</taxon>
        <taxon>Malvoideae</taxon>
        <taxon>Gossypium</taxon>
    </lineage>
</organism>
<gene>
    <name evidence="1" type="ORF">EPI10_011503</name>
</gene>
<dbReference type="EMBL" id="SMMG02000004">
    <property type="protein sequence ID" value="KAA3477625.1"/>
    <property type="molecule type" value="Genomic_DNA"/>
</dbReference>
<dbReference type="AlphaFoldDB" id="A0A5B6W8T9"/>
<evidence type="ECO:0000313" key="1">
    <source>
        <dbReference type="EMBL" id="KAA3477625.1"/>
    </source>
</evidence>
<sequence length="67" mass="7705">MEHILAGVEQQITKSMNQMLMSMYMAEENLWHIIGRDVSIYCLEILNECKSLESLNVPNIVPIPKIT</sequence>
<dbReference type="Proteomes" id="UP000325315">
    <property type="component" value="Unassembled WGS sequence"/>
</dbReference>
<accession>A0A5B6W8T9</accession>
<keyword evidence="2" id="KW-1185">Reference proteome</keyword>
<proteinExistence type="predicted"/>
<name>A0A5B6W8T9_9ROSI</name>
<dbReference type="OrthoDB" id="1002573at2759"/>